<accession>A0A0J1GLQ1</accession>
<protein>
    <submittedName>
        <fullName evidence="2">DNA mismatch repair protein MutL</fullName>
    </submittedName>
</protein>
<dbReference type="AlphaFoldDB" id="A0A0J1GLQ1"/>
<dbReference type="Pfam" id="PF08676">
    <property type="entry name" value="MutL_C"/>
    <property type="match status" value="1"/>
</dbReference>
<dbReference type="InterPro" id="IPR014790">
    <property type="entry name" value="MutL_C"/>
</dbReference>
<dbReference type="STRING" id="1195763.ABT56_22705"/>
<dbReference type="SUPFAM" id="SSF118116">
    <property type="entry name" value="DNA mismatch repair protein MutL"/>
    <property type="match status" value="1"/>
</dbReference>
<dbReference type="PATRIC" id="fig|1195763.3.peg.4862"/>
<dbReference type="InterPro" id="IPR042121">
    <property type="entry name" value="MutL_C_regsub"/>
</dbReference>
<dbReference type="EMBL" id="LDOT01000066">
    <property type="protein sequence ID" value="KLV00374.1"/>
    <property type="molecule type" value="Genomic_DNA"/>
</dbReference>
<dbReference type="Gene3D" id="3.30.1370.100">
    <property type="entry name" value="MutL, C-terminal domain, regulatory subdomain"/>
    <property type="match status" value="1"/>
</dbReference>
<keyword evidence="3" id="KW-1185">Reference proteome</keyword>
<organism evidence="2 3">
    <name type="scientific">Photobacterium aquae</name>
    <dbReference type="NCBI Taxonomy" id="1195763"/>
    <lineage>
        <taxon>Bacteria</taxon>
        <taxon>Pseudomonadati</taxon>
        <taxon>Pseudomonadota</taxon>
        <taxon>Gammaproteobacteria</taxon>
        <taxon>Vibrionales</taxon>
        <taxon>Vibrionaceae</taxon>
        <taxon>Photobacterium</taxon>
    </lineage>
</organism>
<dbReference type="GO" id="GO:0006298">
    <property type="term" value="P:mismatch repair"/>
    <property type="evidence" value="ECO:0007669"/>
    <property type="project" value="InterPro"/>
</dbReference>
<gene>
    <name evidence="2" type="ORF">ABT56_22705</name>
</gene>
<evidence type="ECO:0000313" key="2">
    <source>
        <dbReference type="EMBL" id="KLV00374.1"/>
    </source>
</evidence>
<dbReference type="InterPro" id="IPR042120">
    <property type="entry name" value="MutL_C_dimsub"/>
</dbReference>
<comment type="caution">
    <text evidence="2">The sequence shown here is derived from an EMBL/GenBank/DDBJ whole genome shotgun (WGS) entry which is preliminary data.</text>
</comment>
<dbReference type="InterPro" id="IPR037198">
    <property type="entry name" value="MutL_C_sf"/>
</dbReference>
<proteinExistence type="predicted"/>
<dbReference type="GO" id="GO:0005524">
    <property type="term" value="F:ATP binding"/>
    <property type="evidence" value="ECO:0007669"/>
    <property type="project" value="InterPro"/>
</dbReference>
<dbReference type="SMART" id="SM00853">
    <property type="entry name" value="MutL_C"/>
    <property type="match status" value="1"/>
</dbReference>
<sequence>TPTPTPIRQGAIDGASGCGLGKALSLVEQRYLLLGRDDGLSLLALLPAQRLRAKGQLRLAKSEGLKPQPLLIPHSIPVEASMIDCAEQHALLLKQLGIQLKAKGRSHLVILSVCMPLRQQNLQQLIPALLEYLASVAEDAEAQGWDRLLEWLAGQITVELPAYSLSQAIQLVTELEQLWGHELEHYNTQLLRPVDVRAAIEAFDYD</sequence>
<name>A0A0J1GLQ1_9GAMM</name>
<feature type="non-terminal residue" evidence="2">
    <location>
        <position position="1"/>
    </location>
</feature>
<reference evidence="2 3" key="1">
    <citation type="submission" date="2015-05" db="EMBL/GenBank/DDBJ databases">
        <title>Photobacterium galathea sp. nov.</title>
        <authorList>
            <person name="Machado H."/>
            <person name="Gram L."/>
        </authorList>
    </citation>
    <scope>NUCLEOTIDE SEQUENCE [LARGE SCALE GENOMIC DNA]</scope>
    <source>
        <strain evidence="2 3">CGMCC 1.12159</strain>
    </source>
</reference>
<dbReference type="Proteomes" id="UP000036097">
    <property type="component" value="Unassembled WGS sequence"/>
</dbReference>
<feature type="domain" description="MutL C-terminal dimerisation" evidence="1">
    <location>
        <begin position="23"/>
        <end position="164"/>
    </location>
</feature>
<evidence type="ECO:0000259" key="1">
    <source>
        <dbReference type="SMART" id="SM00853"/>
    </source>
</evidence>
<evidence type="ECO:0000313" key="3">
    <source>
        <dbReference type="Proteomes" id="UP000036097"/>
    </source>
</evidence>
<dbReference type="Gene3D" id="3.30.1540.20">
    <property type="entry name" value="MutL, C-terminal domain, dimerisation subdomain"/>
    <property type="match status" value="1"/>
</dbReference>